<accession>A0A481ZDL5</accession>
<organism evidence="1">
    <name type="scientific">Pithovirus LCPAC403</name>
    <dbReference type="NCBI Taxonomy" id="2506596"/>
    <lineage>
        <taxon>Viruses</taxon>
        <taxon>Pithoviruses</taxon>
    </lineage>
</organism>
<sequence>MKENEQCSHCHKCDCKLDLSFKDQFGNWCNKCVEKFEIFTTEFVKNIHIEAKIKDIKCDLTMRGMKELFFKYERFTFASLVPPFTLEGQCSKCYQCYGLGIRNFLELLSRDEDVFDWCAECIHDFNTYV</sequence>
<protein>
    <submittedName>
        <fullName evidence="1">Uncharacterized protein</fullName>
    </submittedName>
</protein>
<gene>
    <name evidence="1" type="ORF">LCPAC403_02730</name>
</gene>
<proteinExistence type="predicted"/>
<dbReference type="EMBL" id="MK500590">
    <property type="protein sequence ID" value="QBK93139.1"/>
    <property type="molecule type" value="Genomic_DNA"/>
</dbReference>
<reference evidence="1" key="1">
    <citation type="journal article" date="2019" name="MBio">
        <title>Virus Genomes from Deep Sea Sediments Expand the Ocean Megavirome and Support Independent Origins of Viral Gigantism.</title>
        <authorList>
            <person name="Backstrom D."/>
            <person name="Yutin N."/>
            <person name="Jorgensen S.L."/>
            <person name="Dharamshi J."/>
            <person name="Homa F."/>
            <person name="Zaremba-Niedwiedzka K."/>
            <person name="Spang A."/>
            <person name="Wolf Y.I."/>
            <person name="Koonin E.V."/>
            <person name="Ettema T.J."/>
        </authorList>
    </citation>
    <scope>NUCLEOTIDE SEQUENCE</scope>
</reference>
<evidence type="ECO:0000313" key="1">
    <source>
        <dbReference type="EMBL" id="QBK93139.1"/>
    </source>
</evidence>
<name>A0A481ZDL5_9VIRU</name>